<reference evidence="1 2" key="1">
    <citation type="submission" date="2019-03" db="EMBL/GenBank/DDBJ databases">
        <title>Metabolic reconstructions from genomes of highly enriched 'Candidatus Accumulibacter' and 'Candidatus Competibacter' bioreactor populations.</title>
        <authorList>
            <person name="Annavajhala M.K."/>
            <person name="Welles L."/>
            <person name="Abbas B."/>
            <person name="Sorokin D."/>
            <person name="Park H."/>
            <person name="Van Loosdrecht M."/>
            <person name="Chandran K."/>
        </authorList>
    </citation>
    <scope>NUCLEOTIDE SEQUENCE [LARGE SCALE GENOMIC DNA]</scope>
    <source>
        <strain evidence="1 2">SBR_S</strain>
    </source>
</reference>
<proteinExistence type="predicted"/>
<dbReference type="EMBL" id="SPMY01000030">
    <property type="protein sequence ID" value="NMQ28292.1"/>
    <property type="molecule type" value="Genomic_DNA"/>
</dbReference>
<evidence type="ECO:0008006" key="3">
    <source>
        <dbReference type="Google" id="ProtNLM"/>
    </source>
</evidence>
<accession>A0ABX1TVI9</accession>
<evidence type="ECO:0000313" key="2">
    <source>
        <dbReference type="Proteomes" id="UP000749010"/>
    </source>
</evidence>
<organism evidence="1 2">
    <name type="scientific">Candidatus Accumulibacter phosphatis</name>
    <dbReference type="NCBI Taxonomy" id="327160"/>
    <lineage>
        <taxon>Bacteria</taxon>
        <taxon>Pseudomonadati</taxon>
        <taxon>Pseudomonadota</taxon>
        <taxon>Betaproteobacteria</taxon>
        <taxon>Candidatus Accumulibacter</taxon>
    </lineage>
</organism>
<name>A0ABX1TVI9_9PROT</name>
<comment type="caution">
    <text evidence="1">The sequence shown here is derived from an EMBL/GenBank/DDBJ whole genome shotgun (WGS) entry which is preliminary data.</text>
</comment>
<gene>
    <name evidence="1" type="ORF">E4Q23_11325</name>
</gene>
<evidence type="ECO:0000313" key="1">
    <source>
        <dbReference type="EMBL" id="NMQ28292.1"/>
    </source>
</evidence>
<dbReference type="Proteomes" id="UP000749010">
    <property type="component" value="Unassembled WGS sequence"/>
</dbReference>
<sequence length="82" mass="8856">MLLALASLPLAVLPEPPLWSRSNRRVACAAVPGQHEVADAPLHHVVMPDSTSSSPQAAALYPRVDEQMVQDQMVDEQTQTGQ</sequence>
<protein>
    <recommendedName>
        <fullName evidence="3">Secreted protein</fullName>
    </recommendedName>
</protein>
<keyword evidence="2" id="KW-1185">Reference proteome</keyword>